<sequence>MDELRLCSRSLRILAGVLWNGLVPVVRGRLQELEGVDCFVWPGNGHALPASGLDGVFAELYGARPPLSAAPGPADAP</sequence>
<name>A0ABN9T1T4_9DINO</name>
<evidence type="ECO:0000313" key="1">
    <source>
        <dbReference type="EMBL" id="CAK0838906.1"/>
    </source>
</evidence>
<proteinExistence type="predicted"/>
<evidence type="ECO:0000313" key="2">
    <source>
        <dbReference type="Proteomes" id="UP001189429"/>
    </source>
</evidence>
<keyword evidence="2" id="KW-1185">Reference proteome</keyword>
<gene>
    <name evidence="1" type="ORF">PCOR1329_LOCUS34741</name>
</gene>
<reference evidence="1" key="1">
    <citation type="submission" date="2023-10" db="EMBL/GenBank/DDBJ databases">
        <authorList>
            <person name="Chen Y."/>
            <person name="Shah S."/>
            <person name="Dougan E. K."/>
            <person name="Thang M."/>
            <person name="Chan C."/>
        </authorList>
    </citation>
    <scope>NUCLEOTIDE SEQUENCE [LARGE SCALE GENOMIC DNA]</scope>
</reference>
<comment type="caution">
    <text evidence="1">The sequence shown here is derived from an EMBL/GenBank/DDBJ whole genome shotgun (WGS) entry which is preliminary data.</text>
</comment>
<dbReference type="Proteomes" id="UP001189429">
    <property type="component" value="Unassembled WGS sequence"/>
</dbReference>
<accession>A0ABN9T1T4</accession>
<dbReference type="EMBL" id="CAUYUJ010014256">
    <property type="protein sequence ID" value="CAK0838906.1"/>
    <property type="molecule type" value="Genomic_DNA"/>
</dbReference>
<protein>
    <submittedName>
        <fullName evidence="1">Uncharacterized protein</fullName>
    </submittedName>
</protein>
<organism evidence="1 2">
    <name type="scientific">Prorocentrum cordatum</name>
    <dbReference type="NCBI Taxonomy" id="2364126"/>
    <lineage>
        <taxon>Eukaryota</taxon>
        <taxon>Sar</taxon>
        <taxon>Alveolata</taxon>
        <taxon>Dinophyceae</taxon>
        <taxon>Prorocentrales</taxon>
        <taxon>Prorocentraceae</taxon>
        <taxon>Prorocentrum</taxon>
    </lineage>
</organism>